<keyword evidence="2 7" id="KW-0479">Metal-binding</keyword>
<protein>
    <recommendedName>
        <fullName evidence="7">Lysine--tRNA ligase</fullName>
        <ecNumber evidence="7">6.1.1.6</ecNumber>
    </recommendedName>
    <alternativeName>
        <fullName evidence="7">Lysyl-tRNA synthetase</fullName>
        <shortName evidence="7">LysRS</shortName>
    </alternativeName>
</protein>
<dbReference type="RefSeq" id="WP_397407692.1">
    <property type="nucleotide sequence ID" value="NZ_JBIRYI010000020.1"/>
</dbReference>
<organism evidence="11 12">
    <name type="scientific">Promicromonospora kroppenstedtii</name>
    <dbReference type="NCBI Taxonomy" id="440482"/>
    <lineage>
        <taxon>Bacteria</taxon>
        <taxon>Bacillati</taxon>
        <taxon>Actinomycetota</taxon>
        <taxon>Actinomycetes</taxon>
        <taxon>Micrococcales</taxon>
        <taxon>Promicromonosporaceae</taxon>
        <taxon>Promicromonospora</taxon>
    </lineage>
</organism>
<comment type="cofactor">
    <cofactor evidence="7 8">
        <name>Mg(2+)</name>
        <dbReference type="ChEBI" id="CHEBI:18420"/>
    </cofactor>
    <text evidence="7 8">Binds 3 Mg(2+) ions per subunit.</text>
</comment>
<dbReference type="InterPro" id="IPR045864">
    <property type="entry name" value="aa-tRNA-synth_II/BPL/LPL"/>
</dbReference>
<comment type="catalytic activity">
    <reaction evidence="6 7 8">
        <text>tRNA(Lys) + L-lysine + ATP = L-lysyl-tRNA(Lys) + AMP + diphosphate</text>
        <dbReference type="Rhea" id="RHEA:20792"/>
        <dbReference type="Rhea" id="RHEA-COMP:9696"/>
        <dbReference type="Rhea" id="RHEA-COMP:9697"/>
        <dbReference type="ChEBI" id="CHEBI:30616"/>
        <dbReference type="ChEBI" id="CHEBI:32551"/>
        <dbReference type="ChEBI" id="CHEBI:33019"/>
        <dbReference type="ChEBI" id="CHEBI:78442"/>
        <dbReference type="ChEBI" id="CHEBI:78529"/>
        <dbReference type="ChEBI" id="CHEBI:456215"/>
        <dbReference type="EC" id="6.1.1.6"/>
    </reaction>
</comment>
<dbReference type="SUPFAM" id="SSF55681">
    <property type="entry name" value="Class II aaRS and biotin synthetases"/>
    <property type="match status" value="1"/>
</dbReference>
<feature type="domain" description="Aminoacyl-transfer RNA synthetases class-II family profile" evidence="10">
    <location>
        <begin position="196"/>
        <end position="515"/>
    </location>
</feature>
<comment type="subcellular location">
    <subcellularLocation>
        <location evidence="7">Cytoplasm</location>
    </subcellularLocation>
</comment>
<dbReference type="Pfam" id="PF01336">
    <property type="entry name" value="tRNA_anti-codon"/>
    <property type="match status" value="1"/>
</dbReference>
<evidence type="ECO:0000313" key="11">
    <source>
        <dbReference type="EMBL" id="MFI2490072.1"/>
    </source>
</evidence>
<feature type="compositionally biased region" description="Low complexity" evidence="9">
    <location>
        <begin position="14"/>
        <end position="24"/>
    </location>
</feature>
<dbReference type="CDD" id="cd04322">
    <property type="entry name" value="LysRS_N"/>
    <property type="match status" value="1"/>
</dbReference>
<keyword evidence="7" id="KW-0648">Protein biosynthesis</keyword>
<evidence type="ECO:0000256" key="6">
    <source>
        <dbReference type="ARBA" id="ARBA00048573"/>
    </source>
</evidence>
<comment type="subunit">
    <text evidence="7">Homodimer.</text>
</comment>
<evidence type="ECO:0000256" key="9">
    <source>
        <dbReference type="SAM" id="MobiDB-lite"/>
    </source>
</evidence>
<dbReference type="InterPro" id="IPR004364">
    <property type="entry name" value="Aa-tRNA-synt_II"/>
</dbReference>
<dbReference type="InterPro" id="IPR012340">
    <property type="entry name" value="NA-bd_OB-fold"/>
</dbReference>
<proteinExistence type="inferred from homology"/>
<keyword evidence="5 7" id="KW-0030">Aminoacyl-tRNA synthetase</keyword>
<dbReference type="PRINTS" id="PR00982">
    <property type="entry name" value="TRNASYNTHLYS"/>
</dbReference>
<keyword evidence="7" id="KW-0963">Cytoplasm</keyword>
<dbReference type="Proteomes" id="UP001611580">
    <property type="component" value="Unassembled WGS sequence"/>
</dbReference>
<comment type="caution">
    <text evidence="11">The sequence shown here is derived from an EMBL/GenBank/DDBJ whole genome shotgun (WGS) entry which is preliminary data.</text>
</comment>
<dbReference type="InterPro" id="IPR006195">
    <property type="entry name" value="aa-tRNA-synth_II"/>
</dbReference>
<evidence type="ECO:0000256" key="1">
    <source>
        <dbReference type="ARBA" id="ARBA00022598"/>
    </source>
</evidence>
<feature type="binding site" evidence="7">
    <location>
        <position position="435"/>
    </location>
    <ligand>
        <name>Mg(2+)</name>
        <dbReference type="ChEBI" id="CHEBI:18420"/>
        <label>1</label>
    </ligand>
</feature>
<evidence type="ECO:0000256" key="3">
    <source>
        <dbReference type="ARBA" id="ARBA00022741"/>
    </source>
</evidence>
<comment type="similarity">
    <text evidence="7">Belongs to the class-II aminoacyl-tRNA synthetase family.</text>
</comment>
<dbReference type="InterPro" id="IPR002313">
    <property type="entry name" value="Lys-tRNA-ligase_II"/>
</dbReference>
<sequence length="517" mass="57426">MRTDRIGSVTTENPAASSAATPPTDDLPEQLRIRREKRERLLAHGTEAYPVSVPVTHTLAEVREKYDHLEAGQETEDVVGVAGRVVFVRIGGKLCFVTLQDGEGNRLQGMLSLAALGEEALAAFKTDVDLGDHLFLHGHVGASKRGELSIFADEWRMAAKSLRPLPVLHKDLSEEARVRQRYVDLIARPAARDMVRLRSGVVRSLRENFYRRSFLEVETPMLQTIASGASARPFSTHMNAYDLELFLRIAPEIFLKKAVVGGVEKVFEINRNFRNEGADSSHSPEFAMLEAYEAYGDYNTIGALTQDLVQTAAQDVLGTTLVTLPDGSEYELGGEWANLRMYDSLSESLGEEITAATSVEELEKIAERLDVEVGNKKILNHGKLVETLWEHRVGDHLTAPTFVRDFPVETSPLTRDHRTEKGQVEKWDLYVRGFELATGYSELVDPVIQRQRFEAQARMAAAGDDEAMLLDEDFLTAMEFAMPPSGGMGMGIDRLLMALTGQGIRETILFPLVKPQA</sequence>
<name>A0ABW7XR98_9MICO</name>
<dbReference type="NCBIfam" id="NF001756">
    <property type="entry name" value="PRK00484.1"/>
    <property type="match status" value="1"/>
</dbReference>
<keyword evidence="3 7" id="KW-0547">Nucleotide-binding</keyword>
<keyword evidence="12" id="KW-1185">Reference proteome</keyword>
<dbReference type="SUPFAM" id="SSF50249">
    <property type="entry name" value="Nucleic acid-binding proteins"/>
    <property type="match status" value="1"/>
</dbReference>
<dbReference type="PANTHER" id="PTHR42918">
    <property type="entry name" value="LYSYL-TRNA SYNTHETASE"/>
    <property type="match status" value="1"/>
</dbReference>
<keyword evidence="4 7" id="KW-0067">ATP-binding</keyword>
<evidence type="ECO:0000259" key="10">
    <source>
        <dbReference type="PROSITE" id="PS50862"/>
    </source>
</evidence>
<accession>A0ABW7XR98</accession>
<dbReference type="InterPro" id="IPR018149">
    <property type="entry name" value="Lys-tRNA-synth_II_C"/>
</dbReference>
<dbReference type="Gene3D" id="3.30.930.10">
    <property type="entry name" value="Bira Bifunctional Protein, Domain 2"/>
    <property type="match status" value="1"/>
</dbReference>
<dbReference type="Gene3D" id="2.40.50.140">
    <property type="entry name" value="Nucleic acid-binding proteins"/>
    <property type="match status" value="1"/>
</dbReference>
<dbReference type="GO" id="GO:0004824">
    <property type="term" value="F:lysine-tRNA ligase activity"/>
    <property type="evidence" value="ECO:0007669"/>
    <property type="project" value="UniProtKB-EC"/>
</dbReference>
<keyword evidence="1 7" id="KW-0436">Ligase</keyword>
<dbReference type="Pfam" id="PF00152">
    <property type="entry name" value="tRNA-synt_2"/>
    <property type="match status" value="1"/>
</dbReference>
<keyword evidence="7 8" id="KW-0460">Magnesium</keyword>
<evidence type="ECO:0000256" key="8">
    <source>
        <dbReference type="RuleBase" id="RU000336"/>
    </source>
</evidence>
<dbReference type="EC" id="6.1.1.6" evidence="7"/>
<dbReference type="NCBIfam" id="TIGR00499">
    <property type="entry name" value="lysS_bact"/>
    <property type="match status" value="1"/>
</dbReference>
<evidence type="ECO:0000256" key="7">
    <source>
        <dbReference type="HAMAP-Rule" id="MF_00252"/>
    </source>
</evidence>
<gene>
    <name evidence="7 11" type="primary">lysS</name>
    <name evidence="11" type="ORF">ACH47X_24370</name>
</gene>
<evidence type="ECO:0000256" key="5">
    <source>
        <dbReference type="ARBA" id="ARBA00023146"/>
    </source>
</evidence>
<dbReference type="HAMAP" id="MF_00252">
    <property type="entry name" value="Lys_tRNA_synth_class2"/>
    <property type="match status" value="1"/>
</dbReference>
<dbReference type="EMBL" id="JBIRYI010000020">
    <property type="protein sequence ID" value="MFI2490072.1"/>
    <property type="molecule type" value="Genomic_DNA"/>
</dbReference>
<dbReference type="PANTHER" id="PTHR42918:SF15">
    <property type="entry name" value="LYSINE--TRNA LIGASE, CHLOROPLASTIC_MITOCHONDRIAL"/>
    <property type="match status" value="1"/>
</dbReference>
<evidence type="ECO:0000256" key="4">
    <source>
        <dbReference type="ARBA" id="ARBA00022840"/>
    </source>
</evidence>
<evidence type="ECO:0000256" key="2">
    <source>
        <dbReference type="ARBA" id="ARBA00022723"/>
    </source>
</evidence>
<evidence type="ECO:0000313" key="12">
    <source>
        <dbReference type="Proteomes" id="UP001611580"/>
    </source>
</evidence>
<dbReference type="InterPro" id="IPR044136">
    <property type="entry name" value="Lys-tRNA-ligase_II_N"/>
</dbReference>
<feature type="region of interest" description="Disordered" evidence="9">
    <location>
        <begin position="1"/>
        <end position="28"/>
    </location>
</feature>
<feature type="binding site" evidence="7">
    <location>
        <position position="435"/>
    </location>
    <ligand>
        <name>Mg(2+)</name>
        <dbReference type="ChEBI" id="CHEBI:18420"/>
        <label>2</label>
    </ligand>
</feature>
<reference evidence="11 12" key="1">
    <citation type="submission" date="2024-10" db="EMBL/GenBank/DDBJ databases">
        <title>The Natural Products Discovery Center: Release of the First 8490 Sequenced Strains for Exploring Actinobacteria Biosynthetic Diversity.</title>
        <authorList>
            <person name="Kalkreuter E."/>
            <person name="Kautsar S.A."/>
            <person name="Yang D."/>
            <person name="Bader C.D."/>
            <person name="Teijaro C.N."/>
            <person name="Fluegel L."/>
            <person name="Davis C.M."/>
            <person name="Simpson J.R."/>
            <person name="Lauterbach L."/>
            <person name="Steele A.D."/>
            <person name="Gui C."/>
            <person name="Meng S."/>
            <person name="Li G."/>
            <person name="Viehrig K."/>
            <person name="Ye F."/>
            <person name="Su P."/>
            <person name="Kiefer A.F."/>
            <person name="Nichols A."/>
            <person name="Cepeda A.J."/>
            <person name="Yan W."/>
            <person name="Fan B."/>
            <person name="Jiang Y."/>
            <person name="Adhikari A."/>
            <person name="Zheng C.-J."/>
            <person name="Schuster L."/>
            <person name="Cowan T.M."/>
            <person name="Smanski M.J."/>
            <person name="Chevrette M.G."/>
            <person name="De Carvalho L.P.S."/>
            <person name="Shen B."/>
        </authorList>
    </citation>
    <scope>NUCLEOTIDE SEQUENCE [LARGE SCALE GENOMIC DNA]</scope>
    <source>
        <strain evidence="11 12">NPDC019481</strain>
    </source>
</reference>
<dbReference type="PROSITE" id="PS50862">
    <property type="entry name" value="AA_TRNA_LIGASE_II"/>
    <property type="match status" value="1"/>
</dbReference>
<feature type="binding site" evidence="7">
    <location>
        <position position="428"/>
    </location>
    <ligand>
        <name>Mg(2+)</name>
        <dbReference type="ChEBI" id="CHEBI:18420"/>
        <label>1</label>
    </ligand>
</feature>
<dbReference type="InterPro" id="IPR004365">
    <property type="entry name" value="NA-bd_OB_tRNA"/>
</dbReference>